<comment type="caution">
    <text evidence="2">The sequence shown here is derived from an EMBL/GenBank/DDBJ whole genome shotgun (WGS) entry which is preliminary data.</text>
</comment>
<keyword evidence="1" id="KW-0812">Transmembrane</keyword>
<reference evidence="2 3" key="1">
    <citation type="submission" date="2023-04" db="EMBL/GenBank/DDBJ databases">
        <title>Genome of Basidiobolus ranarum AG-B5.</title>
        <authorList>
            <person name="Stajich J.E."/>
            <person name="Carter-House D."/>
            <person name="Gryganskyi A."/>
        </authorList>
    </citation>
    <scope>NUCLEOTIDE SEQUENCE [LARGE SCALE GENOMIC DNA]</scope>
    <source>
        <strain evidence="2 3">AG-B5</strain>
    </source>
</reference>
<keyword evidence="1" id="KW-0472">Membrane</keyword>
<sequence>MTHLSDYTYLDRLVCNILALIWILYRIQSQVGAREALSIRRIRKGELRPLITILLLVSNLLAVIYDVIVAGIKYREGFAVVGSAVVSKPKEFWTAEDLRILPISDSIIDFSFAFMTSALFLFQATWNFIVQSYIKRPFMNSMEFHLYLVYSSLSFVTYALLQFLYLSDKTQSTIIPQMFFCSEGFVLVAFTIINHVRLNRTLQEIEKTSRARKRLEVCMKLNVYLGIFISMMAVPLSIINIDMLTVVVIAKNKLASDILMKFFNLGFPGTFIFLCMALYPSYEHTACGCSGNRRYTARQCVDSAETSDPSMTGSKGTKLEQV</sequence>
<dbReference type="EMBL" id="JASJQH010007152">
    <property type="protein sequence ID" value="KAK9717267.1"/>
    <property type="molecule type" value="Genomic_DNA"/>
</dbReference>
<feature type="transmembrane region" description="Helical" evidence="1">
    <location>
        <begin position="112"/>
        <end position="134"/>
    </location>
</feature>
<evidence type="ECO:0000313" key="2">
    <source>
        <dbReference type="EMBL" id="KAK9717267.1"/>
    </source>
</evidence>
<feature type="transmembrane region" description="Helical" evidence="1">
    <location>
        <begin position="258"/>
        <end position="279"/>
    </location>
</feature>
<feature type="transmembrane region" description="Helical" evidence="1">
    <location>
        <begin position="177"/>
        <end position="196"/>
    </location>
</feature>
<gene>
    <name evidence="2" type="ORF">K7432_006350</name>
</gene>
<feature type="transmembrane region" description="Helical" evidence="1">
    <location>
        <begin position="217"/>
        <end position="238"/>
    </location>
</feature>
<dbReference type="Proteomes" id="UP001479436">
    <property type="component" value="Unassembled WGS sequence"/>
</dbReference>
<feature type="transmembrane region" description="Helical" evidence="1">
    <location>
        <begin position="146"/>
        <end position="165"/>
    </location>
</feature>
<protein>
    <submittedName>
        <fullName evidence="2">Uncharacterized protein</fullName>
    </submittedName>
</protein>
<evidence type="ECO:0000256" key="1">
    <source>
        <dbReference type="SAM" id="Phobius"/>
    </source>
</evidence>
<keyword evidence="1" id="KW-1133">Transmembrane helix</keyword>
<keyword evidence="3" id="KW-1185">Reference proteome</keyword>
<organism evidence="2 3">
    <name type="scientific">Basidiobolus ranarum</name>
    <dbReference type="NCBI Taxonomy" id="34480"/>
    <lineage>
        <taxon>Eukaryota</taxon>
        <taxon>Fungi</taxon>
        <taxon>Fungi incertae sedis</taxon>
        <taxon>Zoopagomycota</taxon>
        <taxon>Entomophthoromycotina</taxon>
        <taxon>Basidiobolomycetes</taxon>
        <taxon>Basidiobolales</taxon>
        <taxon>Basidiobolaceae</taxon>
        <taxon>Basidiobolus</taxon>
    </lineage>
</organism>
<accession>A0ABR2W1S3</accession>
<feature type="transmembrane region" description="Helical" evidence="1">
    <location>
        <begin position="50"/>
        <end position="72"/>
    </location>
</feature>
<proteinExistence type="predicted"/>
<evidence type="ECO:0000313" key="3">
    <source>
        <dbReference type="Proteomes" id="UP001479436"/>
    </source>
</evidence>
<name>A0ABR2W1S3_9FUNG</name>